<dbReference type="InterPro" id="IPR009936">
    <property type="entry name" value="DUF1468"/>
</dbReference>
<dbReference type="Pfam" id="PF07331">
    <property type="entry name" value="TctB"/>
    <property type="match status" value="1"/>
</dbReference>
<keyword evidence="1" id="KW-0472">Membrane</keyword>
<protein>
    <submittedName>
        <fullName evidence="3">Tripartite tricarboxylate transporter TctB family protein</fullName>
    </submittedName>
</protein>
<dbReference type="RefSeq" id="WP_336497324.1">
    <property type="nucleotide sequence ID" value="NZ_JBAWSY010000005.1"/>
</dbReference>
<evidence type="ECO:0000256" key="1">
    <source>
        <dbReference type="SAM" id="Phobius"/>
    </source>
</evidence>
<keyword evidence="1" id="KW-1133">Transmembrane helix</keyword>
<evidence type="ECO:0000313" key="3">
    <source>
        <dbReference type="EMBL" id="MEI4769771.1"/>
    </source>
</evidence>
<comment type="caution">
    <text evidence="3">The sequence shown here is derived from an EMBL/GenBank/DDBJ whole genome shotgun (WGS) entry which is preliminary data.</text>
</comment>
<evidence type="ECO:0000259" key="2">
    <source>
        <dbReference type="Pfam" id="PF07331"/>
    </source>
</evidence>
<name>A0ABU8F428_9BACI</name>
<proteinExistence type="predicted"/>
<dbReference type="Proteomes" id="UP001364890">
    <property type="component" value="Unassembled WGS sequence"/>
</dbReference>
<sequence>MKATIDRGFACVFLVIGLAFIVGSRSYVSTSYGSQVGSNVFPTMLGVLTIILSIKLFIETFRYEKEDVVEKVDFDYKKFFIILAATFAYCLLLRPLGYVITTFLFLLIGFQTIERGKTWISVLIALIVSISVYYIYVELLNGTLPKFPVWLDFLN</sequence>
<keyword evidence="4" id="KW-1185">Reference proteome</keyword>
<feature type="transmembrane region" description="Helical" evidence="1">
    <location>
        <begin position="79"/>
        <end position="107"/>
    </location>
</feature>
<reference evidence="3 4" key="1">
    <citation type="submission" date="2024-01" db="EMBL/GenBank/DDBJ databases">
        <title>Seven novel Bacillus-like species.</title>
        <authorList>
            <person name="Liu G."/>
        </authorList>
    </citation>
    <scope>NUCLEOTIDE SEQUENCE [LARGE SCALE GENOMIC DNA]</scope>
    <source>
        <strain evidence="3 4">FJAT-51614</strain>
    </source>
</reference>
<gene>
    <name evidence="3" type="ORF">WAX74_08925</name>
</gene>
<feature type="transmembrane region" description="Helical" evidence="1">
    <location>
        <begin position="9"/>
        <end position="28"/>
    </location>
</feature>
<organism evidence="3 4">
    <name type="scientific">Psychrobacillus mangrovi</name>
    <dbReference type="NCBI Taxonomy" id="3117745"/>
    <lineage>
        <taxon>Bacteria</taxon>
        <taxon>Bacillati</taxon>
        <taxon>Bacillota</taxon>
        <taxon>Bacilli</taxon>
        <taxon>Bacillales</taxon>
        <taxon>Bacillaceae</taxon>
        <taxon>Psychrobacillus</taxon>
    </lineage>
</organism>
<evidence type="ECO:0000313" key="4">
    <source>
        <dbReference type="Proteomes" id="UP001364890"/>
    </source>
</evidence>
<feature type="transmembrane region" description="Helical" evidence="1">
    <location>
        <begin position="40"/>
        <end position="58"/>
    </location>
</feature>
<dbReference type="EMBL" id="JBAWSY010000005">
    <property type="protein sequence ID" value="MEI4769771.1"/>
    <property type="molecule type" value="Genomic_DNA"/>
</dbReference>
<feature type="domain" description="DUF1468" evidence="2">
    <location>
        <begin position="9"/>
        <end position="145"/>
    </location>
</feature>
<accession>A0ABU8F428</accession>
<feature type="transmembrane region" description="Helical" evidence="1">
    <location>
        <begin position="119"/>
        <end position="137"/>
    </location>
</feature>
<keyword evidence="1" id="KW-0812">Transmembrane</keyword>